<comment type="caution">
    <text evidence="3">The sequence shown here is derived from an EMBL/GenBank/DDBJ whole genome shotgun (WGS) entry which is preliminary data.</text>
</comment>
<proteinExistence type="predicted"/>
<feature type="chain" id="PRO_5045040828" description="SAF domain-containing protein" evidence="1">
    <location>
        <begin position="28"/>
        <end position="200"/>
    </location>
</feature>
<dbReference type="SMART" id="SM00858">
    <property type="entry name" value="SAF"/>
    <property type="match status" value="1"/>
</dbReference>
<dbReference type="CDD" id="cd11614">
    <property type="entry name" value="SAF_CpaB_FlgA_like"/>
    <property type="match status" value="1"/>
</dbReference>
<sequence length="200" mass="19636">MRRWVAAVLAAAGTLVAVASLRPPATAGTGVATVVVARDVAAGAVIGRDDVELAPRPVGSRPETALDSVDAAVGRVAAGPLATHEVVTASRLLGPDLLAGQPADLVALGVPVLDTASVGVRPGSRVDLYATGSGDRVAADVAVLTVQQGTESGGLASAAPPRITVALDPARAAAVARSLSALDAGQTLVVALRRNGSPGQ</sequence>
<dbReference type="Pfam" id="PF08666">
    <property type="entry name" value="SAF"/>
    <property type="match status" value="1"/>
</dbReference>
<accession>A0ABP9J6D7</accession>
<dbReference type="Proteomes" id="UP001500427">
    <property type="component" value="Unassembled WGS sequence"/>
</dbReference>
<dbReference type="RefSeq" id="WP_345506457.1">
    <property type="nucleotide sequence ID" value="NZ_BAABIW010000009.1"/>
</dbReference>
<dbReference type="EMBL" id="BAABIW010000009">
    <property type="protein sequence ID" value="GAA5021601.1"/>
    <property type="molecule type" value="Genomic_DNA"/>
</dbReference>
<evidence type="ECO:0000256" key="1">
    <source>
        <dbReference type="SAM" id="SignalP"/>
    </source>
</evidence>
<name>A0ABP9J6D7_9MICO</name>
<protein>
    <recommendedName>
        <fullName evidence="2">SAF domain-containing protein</fullName>
    </recommendedName>
</protein>
<keyword evidence="1" id="KW-0732">Signal</keyword>
<evidence type="ECO:0000259" key="2">
    <source>
        <dbReference type="SMART" id="SM00858"/>
    </source>
</evidence>
<reference evidence="4" key="1">
    <citation type="journal article" date="2019" name="Int. J. Syst. Evol. Microbiol.">
        <title>The Global Catalogue of Microorganisms (GCM) 10K type strain sequencing project: providing services to taxonomists for standard genome sequencing and annotation.</title>
        <authorList>
            <consortium name="The Broad Institute Genomics Platform"/>
            <consortium name="The Broad Institute Genome Sequencing Center for Infectious Disease"/>
            <person name="Wu L."/>
            <person name="Ma J."/>
        </authorList>
    </citation>
    <scope>NUCLEOTIDE SEQUENCE [LARGE SCALE GENOMIC DNA]</scope>
    <source>
        <strain evidence="4">JCM 17687</strain>
    </source>
</reference>
<dbReference type="Gene3D" id="3.90.1210.10">
    <property type="entry name" value="Antifreeze-like/N-acetylneuraminic acid synthase C-terminal domain"/>
    <property type="match status" value="1"/>
</dbReference>
<evidence type="ECO:0000313" key="4">
    <source>
        <dbReference type="Proteomes" id="UP001500427"/>
    </source>
</evidence>
<organism evidence="3 4">
    <name type="scientific">Terrabacter aeriphilus</name>
    <dbReference type="NCBI Taxonomy" id="515662"/>
    <lineage>
        <taxon>Bacteria</taxon>
        <taxon>Bacillati</taxon>
        <taxon>Actinomycetota</taxon>
        <taxon>Actinomycetes</taxon>
        <taxon>Micrococcales</taxon>
        <taxon>Intrasporangiaceae</taxon>
        <taxon>Terrabacter</taxon>
    </lineage>
</organism>
<evidence type="ECO:0000313" key="3">
    <source>
        <dbReference type="EMBL" id="GAA5021601.1"/>
    </source>
</evidence>
<feature type="signal peptide" evidence="1">
    <location>
        <begin position="1"/>
        <end position="27"/>
    </location>
</feature>
<feature type="domain" description="SAF" evidence="2">
    <location>
        <begin position="31"/>
        <end position="93"/>
    </location>
</feature>
<keyword evidence="4" id="KW-1185">Reference proteome</keyword>
<gene>
    <name evidence="3" type="ORF">GCM10023258_11110</name>
</gene>
<dbReference type="InterPro" id="IPR013974">
    <property type="entry name" value="SAF"/>
</dbReference>